<comment type="caution">
    <text evidence="1">The sequence shown here is derived from an EMBL/GenBank/DDBJ whole genome shotgun (WGS) entry which is preliminary data.</text>
</comment>
<protein>
    <submittedName>
        <fullName evidence="1">Uncharacterized protein</fullName>
    </submittedName>
</protein>
<reference evidence="2" key="1">
    <citation type="journal article" date="2019" name="Int. J. Syst. Evol. Microbiol.">
        <title>The Global Catalogue of Microorganisms (GCM) 10K type strain sequencing project: providing services to taxonomists for standard genome sequencing and annotation.</title>
        <authorList>
            <consortium name="The Broad Institute Genomics Platform"/>
            <consortium name="The Broad Institute Genome Sequencing Center for Infectious Disease"/>
            <person name="Wu L."/>
            <person name="Ma J."/>
        </authorList>
    </citation>
    <scope>NUCLEOTIDE SEQUENCE [LARGE SCALE GENOMIC DNA]</scope>
    <source>
        <strain evidence="2">DT72</strain>
    </source>
</reference>
<dbReference type="RefSeq" id="WP_378484311.1">
    <property type="nucleotide sequence ID" value="NZ_JBHUFB010000008.1"/>
</dbReference>
<evidence type="ECO:0000313" key="2">
    <source>
        <dbReference type="Proteomes" id="UP001597286"/>
    </source>
</evidence>
<gene>
    <name evidence="1" type="ORF">ACFSJG_06040</name>
</gene>
<sequence>MGDVLCDFVEVERDGCTRRMLLDGVIEAAAYRVVRHVTLDVFNVMIDGGSGVVVIGDELDVSRSEQISVETFETAIGGW</sequence>
<accession>A0ABW4P1D4</accession>
<keyword evidence="2" id="KW-1185">Reference proteome</keyword>
<dbReference type="EMBL" id="JBHUFB010000008">
    <property type="protein sequence ID" value="MFD1811768.1"/>
    <property type="molecule type" value="Genomic_DNA"/>
</dbReference>
<dbReference type="Proteomes" id="UP001597286">
    <property type="component" value="Unassembled WGS sequence"/>
</dbReference>
<name>A0ABW4P1D4_9NOCA</name>
<evidence type="ECO:0000313" key="1">
    <source>
        <dbReference type="EMBL" id="MFD1811768.1"/>
    </source>
</evidence>
<organism evidence="1 2">
    <name type="scientific">Rhodococcus gannanensis</name>
    <dbReference type="NCBI Taxonomy" id="1960308"/>
    <lineage>
        <taxon>Bacteria</taxon>
        <taxon>Bacillati</taxon>
        <taxon>Actinomycetota</taxon>
        <taxon>Actinomycetes</taxon>
        <taxon>Mycobacteriales</taxon>
        <taxon>Nocardiaceae</taxon>
        <taxon>Rhodococcus</taxon>
    </lineage>
</organism>
<proteinExistence type="predicted"/>